<evidence type="ECO:0000313" key="10">
    <source>
        <dbReference type="Proteomes" id="UP001059480"/>
    </source>
</evidence>
<dbReference type="Proteomes" id="UP001059480">
    <property type="component" value="Unassembled WGS sequence"/>
</dbReference>
<organism evidence="9 10">
    <name type="scientific">Granulicatella seriolae</name>
    <dbReference type="NCBI Taxonomy" id="2967226"/>
    <lineage>
        <taxon>Bacteria</taxon>
        <taxon>Bacillati</taxon>
        <taxon>Bacillota</taxon>
        <taxon>Bacilli</taxon>
        <taxon>Lactobacillales</taxon>
        <taxon>Carnobacteriaceae</taxon>
        <taxon>Granulicatella</taxon>
    </lineage>
</organism>
<dbReference type="InterPro" id="IPR003439">
    <property type="entry name" value="ABC_transporter-like_ATP-bd"/>
</dbReference>
<protein>
    <submittedName>
        <fullName evidence="9">ATP-binding cassette domain-containing protein</fullName>
    </submittedName>
</protein>
<dbReference type="EMBL" id="JANHNZ010000003">
    <property type="protein sequence ID" value="MCQ9209767.1"/>
    <property type="molecule type" value="Genomic_DNA"/>
</dbReference>
<dbReference type="InterPro" id="IPR027417">
    <property type="entry name" value="P-loop_NTPase"/>
</dbReference>
<keyword evidence="2" id="KW-1003">Cell membrane</keyword>
<name>A0ABT1WMM1_9LACT</name>
<dbReference type="RefSeq" id="WP_256944877.1">
    <property type="nucleotide sequence ID" value="NZ_JANHNZ010000003.1"/>
</dbReference>
<keyword evidence="4" id="KW-0547">Nucleotide-binding</keyword>
<keyword evidence="10" id="KW-1185">Reference proteome</keyword>
<dbReference type="GO" id="GO:0005524">
    <property type="term" value="F:ATP binding"/>
    <property type="evidence" value="ECO:0007669"/>
    <property type="project" value="UniProtKB-KW"/>
</dbReference>
<evidence type="ECO:0000256" key="3">
    <source>
        <dbReference type="ARBA" id="ARBA00022519"/>
    </source>
</evidence>
<reference evidence="9" key="3">
    <citation type="journal article" date="2023" name="Microbiol. Resour. Announc.">
        <title>Draft Genome Sequence of Granulicatella sp. Strain S8, Isolated from a Marine Fish, Seriola quinqueradiata.</title>
        <authorList>
            <person name="Lee M."/>
            <person name="Farooq A."/>
            <person name="Jeong J.B."/>
            <person name="Jung M.Y."/>
        </authorList>
    </citation>
    <scope>NUCLEOTIDE SEQUENCE</scope>
    <source>
        <strain evidence="9">S8</strain>
    </source>
</reference>
<dbReference type="PANTHER" id="PTHR42781:SF1">
    <property type="entry name" value="THIAMINE IMPORT ATP-BINDING PROTEIN THIQ"/>
    <property type="match status" value="1"/>
</dbReference>
<dbReference type="InterPro" id="IPR003593">
    <property type="entry name" value="AAA+_ATPase"/>
</dbReference>
<evidence type="ECO:0000256" key="1">
    <source>
        <dbReference type="ARBA" id="ARBA00022448"/>
    </source>
</evidence>
<keyword evidence="7" id="KW-0472">Membrane</keyword>
<gene>
    <name evidence="9" type="ORF">NPA36_04305</name>
</gene>
<evidence type="ECO:0000259" key="8">
    <source>
        <dbReference type="PROSITE" id="PS50893"/>
    </source>
</evidence>
<accession>A0ABT1WMM1</accession>
<keyword evidence="6" id="KW-1278">Translocase</keyword>
<dbReference type="InterPro" id="IPR050093">
    <property type="entry name" value="ABC_SmlMolc_Importer"/>
</dbReference>
<dbReference type="Gene3D" id="3.40.50.300">
    <property type="entry name" value="P-loop containing nucleotide triphosphate hydrolases"/>
    <property type="match status" value="1"/>
</dbReference>
<proteinExistence type="predicted"/>
<reference evidence="9" key="1">
    <citation type="submission" date="2022-07" db="EMBL/GenBank/DDBJ databases">
        <authorList>
            <person name="Jung M.-Y."/>
            <person name="Lee M."/>
        </authorList>
    </citation>
    <scope>NUCLEOTIDE SEQUENCE</scope>
    <source>
        <strain evidence="9">S8</strain>
    </source>
</reference>
<evidence type="ECO:0000256" key="7">
    <source>
        <dbReference type="ARBA" id="ARBA00023136"/>
    </source>
</evidence>
<keyword evidence="1" id="KW-0813">Transport</keyword>
<dbReference type="SMART" id="SM00382">
    <property type="entry name" value="AAA"/>
    <property type="match status" value="1"/>
</dbReference>
<keyword evidence="5 9" id="KW-0067">ATP-binding</keyword>
<dbReference type="PANTHER" id="PTHR42781">
    <property type="entry name" value="SPERMIDINE/PUTRESCINE IMPORT ATP-BINDING PROTEIN POTA"/>
    <property type="match status" value="1"/>
</dbReference>
<dbReference type="SUPFAM" id="SSF52540">
    <property type="entry name" value="P-loop containing nucleoside triphosphate hydrolases"/>
    <property type="match status" value="1"/>
</dbReference>
<dbReference type="Pfam" id="PF00005">
    <property type="entry name" value="ABC_tran"/>
    <property type="match status" value="1"/>
</dbReference>
<dbReference type="PROSITE" id="PS50893">
    <property type="entry name" value="ABC_TRANSPORTER_2"/>
    <property type="match status" value="1"/>
</dbReference>
<evidence type="ECO:0000256" key="4">
    <source>
        <dbReference type="ARBA" id="ARBA00022741"/>
    </source>
</evidence>
<evidence type="ECO:0000313" key="9">
    <source>
        <dbReference type="EMBL" id="MCQ9209767.1"/>
    </source>
</evidence>
<evidence type="ECO:0000256" key="6">
    <source>
        <dbReference type="ARBA" id="ARBA00022967"/>
    </source>
</evidence>
<evidence type="ECO:0000256" key="5">
    <source>
        <dbReference type="ARBA" id="ARBA00022840"/>
    </source>
</evidence>
<evidence type="ECO:0000256" key="2">
    <source>
        <dbReference type="ARBA" id="ARBA00022475"/>
    </source>
</evidence>
<feature type="domain" description="ABC transporter" evidence="8">
    <location>
        <begin position="2"/>
        <end position="224"/>
    </location>
</feature>
<comment type="caution">
    <text evidence="9">The sequence shown here is derived from an EMBL/GenBank/DDBJ whole genome shotgun (WGS) entry which is preliminary data.</text>
</comment>
<sequence length="237" mass="26264">MLSLDKISIIRDQGLVIDQLSLDIPSRKTTVIIGQAACGKTTLLHVIAGLLPPEKGAIDTDLSMKEVGLLLQNFQLFPWRTVEENILLGMHRSFIALDKKSNRVKRLANNLGISDLLDLYPKALTTSQVQRVAIAQVLSKEPKLLLMDEPTSQLDAFTSEKIQTLLISLHTLYDLTSVIVTHSIEEALILGHQIAVMKDGRISQIIENPLYGLANIRQEVAFLDLQNKLRIALGVSK</sequence>
<keyword evidence="3" id="KW-0997">Cell inner membrane</keyword>
<reference evidence="9" key="2">
    <citation type="journal article" date="2023" name="Curr. Microbiol.">
        <title>Granulicatella seriolae sp. nov., a Novel Facultative Anaerobe Isolated from Yellowtail Marine Fish.</title>
        <authorList>
            <person name="Lee M."/>
            <person name="Choi Y.J."/>
            <person name="Farooq A."/>
            <person name="Jeong J.B."/>
            <person name="Jung M.Y."/>
        </authorList>
    </citation>
    <scope>NUCLEOTIDE SEQUENCE</scope>
    <source>
        <strain evidence="9">S8</strain>
    </source>
</reference>